<gene>
    <name evidence="3" type="ORF">Poly51_63720</name>
</gene>
<evidence type="ECO:0000256" key="1">
    <source>
        <dbReference type="SAM" id="MobiDB-lite"/>
    </source>
</evidence>
<dbReference type="RefSeq" id="WP_146462653.1">
    <property type="nucleotide sequence ID" value="NZ_SJPW01000028.1"/>
</dbReference>
<reference evidence="3 4" key="1">
    <citation type="submission" date="2019-02" db="EMBL/GenBank/DDBJ databases">
        <title>Deep-cultivation of Planctomycetes and their phenomic and genomic characterization uncovers novel biology.</title>
        <authorList>
            <person name="Wiegand S."/>
            <person name="Jogler M."/>
            <person name="Boedeker C."/>
            <person name="Pinto D."/>
            <person name="Vollmers J."/>
            <person name="Rivas-Marin E."/>
            <person name="Kohn T."/>
            <person name="Peeters S.H."/>
            <person name="Heuer A."/>
            <person name="Rast P."/>
            <person name="Oberbeckmann S."/>
            <person name="Bunk B."/>
            <person name="Jeske O."/>
            <person name="Meyerdierks A."/>
            <person name="Storesund J.E."/>
            <person name="Kallscheuer N."/>
            <person name="Luecker S."/>
            <person name="Lage O.M."/>
            <person name="Pohl T."/>
            <person name="Merkel B.J."/>
            <person name="Hornburger P."/>
            <person name="Mueller R.-W."/>
            <person name="Bruemmer F."/>
            <person name="Labrenz M."/>
            <person name="Spormann A.M."/>
            <person name="Op Den Camp H."/>
            <person name="Overmann J."/>
            <person name="Amann R."/>
            <person name="Jetten M.S.M."/>
            <person name="Mascher T."/>
            <person name="Medema M.H."/>
            <person name="Devos D.P."/>
            <person name="Kaster A.-K."/>
            <person name="Ovreas L."/>
            <person name="Rohde M."/>
            <person name="Galperin M.Y."/>
            <person name="Jogler C."/>
        </authorList>
    </citation>
    <scope>NUCLEOTIDE SEQUENCE [LARGE SCALE GENOMIC DNA]</scope>
    <source>
        <strain evidence="3 4">Poly51</strain>
    </source>
</reference>
<dbReference type="EMBL" id="SJPW01000028">
    <property type="protein sequence ID" value="TWU41699.1"/>
    <property type="molecule type" value="Genomic_DNA"/>
</dbReference>
<keyword evidence="2" id="KW-0472">Membrane</keyword>
<evidence type="ECO:0000313" key="4">
    <source>
        <dbReference type="Proteomes" id="UP000318288"/>
    </source>
</evidence>
<proteinExistence type="predicted"/>
<feature type="region of interest" description="Disordered" evidence="1">
    <location>
        <begin position="1"/>
        <end position="36"/>
    </location>
</feature>
<feature type="transmembrane region" description="Helical" evidence="2">
    <location>
        <begin position="73"/>
        <end position="94"/>
    </location>
</feature>
<protein>
    <submittedName>
        <fullName evidence="3">Uncharacterized protein</fullName>
    </submittedName>
</protein>
<organism evidence="3 4">
    <name type="scientific">Rubripirellula tenax</name>
    <dbReference type="NCBI Taxonomy" id="2528015"/>
    <lineage>
        <taxon>Bacteria</taxon>
        <taxon>Pseudomonadati</taxon>
        <taxon>Planctomycetota</taxon>
        <taxon>Planctomycetia</taxon>
        <taxon>Pirellulales</taxon>
        <taxon>Pirellulaceae</taxon>
        <taxon>Rubripirellula</taxon>
    </lineage>
</organism>
<dbReference type="Proteomes" id="UP000318288">
    <property type="component" value="Unassembled WGS sequence"/>
</dbReference>
<evidence type="ECO:0000256" key="2">
    <source>
        <dbReference type="SAM" id="Phobius"/>
    </source>
</evidence>
<evidence type="ECO:0000313" key="3">
    <source>
        <dbReference type="EMBL" id="TWU41699.1"/>
    </source>
</evidence>
<keyword evidence="4" id="KW-1185">Reference proteome</keyword>
<keyword evidence="2" id="KW-1133">Transmembrane helix</keyword>
<accession>A0A5C6E3E4</accession>
<dbReference type="AlphaFoldDB" id="A0A5C6E3E4"/>
<name>A0A5C6E3E4_9BACT</name>
<comment type="caution">
    <text evidence="3">The sequence shown here is derived from an EMBL/GenBank/DDBJ whole genome shotgun (WGS) entry which is preliminary data.</text>
</comment>
<feature type="transmembrane region" description="Helical" evidence="2">
    <location>
        <begin position="42"/>
        <end position="61"/>
    </location>
</feature>
<sequence length="104" mass="11423">MLRSEFDEDASFREPMDDPNPYQPPPGHESQRQVTPPRNNRYAASWIFFGIGSLLGFQGLSTSAMSFISPRPIAADVLSGVMLVGAAVLFGFAIKARIQYRSGD</sequence>
<keyword evidence="2" id="KW-0812">Transmembrane</keyword>